<evidence type="ECO:0000313" key="2">
    <source>
        <dbReference type="Proteomes" id="UP000055024"/>
    </source>
</evidence>
<dbReference type="Proteomes" id="UP000055024">
    <property type="component" value="Unassembled WGS sequence"/>
</dbReference>
<reference evidence="1 2" key="1">
    <citation type="submission" date="2015-01" db="EMBL/GenBank/DDBJ databases">
        <title>Evolution of Trichinella species and genotypes.</title>
        <authorList>
            <person name="Korhonen P.K."/>
            <person name="Edoardo P."/>
            <person name="Giuseppe L.R."/>
            <person name="Gasser R.B."/>
        </authorList>
    </citation>
    <scope>NUCLEOTIDE SEQUENCE [LARGE SCALE GENOMIC DNA]</scope>
    <source>
        <strain evidence="1">ISS1029</strain>
    </source>
</reference>
<name>A0A0V1GN52_9BILA</name>
<sequence length="33" mass="4052">MVCYIIGQFQEYLILVEFELLMNHLEEMKMKQS</sequence>
<proteinExistence type="predicted"/>
<accession>A0A0V1GN52</accession>
<gene>
    <name evidence="1" type="ORF">T11_13161</name>
</gene>
<evidence type="ECO:0000313" key="1">
    <source>
        <dbReference type="EMBL" id="KRY99426.1"/>
    </source>
</evidence>
<organism evidence="1 2">
    <name type="scientific">Trichinella zimbabwensis</name>
    <dbReference type="NCBI Taxonomy" id="268475"/>
    <lineage>
        <taxon>Eukaryota</taxon>
        <taxon>Metazoa</taxon>
        <taxon>Ecdysozoa</taxon>
        <taxon>Nematoda</taxon>
        <taxon>Enoplea</taxon>
        <taxon>Dorylaimia</taxon>
        <taxon>Trichinellida</taxon>
        <taxon>Trichinellidae</taxon>
        <taxon>Trichinella</taxon>
    </lineage>
</organism>
<dbReference type="EMBL" id="JYDP01000849">
    <property type="protein sequence ID" value="KRY99426.1"/>
    <property type="molecule type" value="Genomic_DNA"/>
</dbReference>
<comment type="caution">
    <text evidence="1">The sequence shown here is derived from an EMBL/GenBank/DDBJ whole genome shotgun (WGS) entry which is preliminary data.</text>
</comment>
<protein>
    <submittedName>
        <fullName evidence="1">Uncharacterized protein</fullName>
    </submittedName>
</protein>
<dbReference type="AlphaFoldDB" id="A0A0V1GN52"/>
<keyword evidence="2" id="KW-1185">Reference proteome</keyword>